<protein>
    <submittedName>
        <fullName evidence="5">Sugar O-acyltransferase, sialic acid O-acetyltransferase NeuD family</fullName>
    </submittedName>
</protein>
<dbReference type="EMBL" id="ACJY01000051">
    <property type="protein sequence ID" value="EFE87082.1"/>
    <property type="molecule type" value="Genomic_DNA"/>
</dbReference>
<dbReference type="Pfam" id="PF17836">
    <property type="entry name" value="PglD_N"/>
    <property type="match status" value="1"/>
</dbReference>
<reference evidence="5 6" key="1">
    <citation type="submission" date="2010-02" db="EMBL/GenBank/DDBJ databases">
        <authorList>
            <person name="Weinstock G."/>
            <person name="Sodergren E."/>
            <person name="Clifton S."/>
            <person name="Fulton L."/>
            <person name="Fulton B."/>
            <person name="Courtney L."/>
            <person name="Fronick C."/>
            <person name="Harrison M."/>
            <person name="Strong C."/>
            <person name="Farmer C."/>
            <person name="Delahaunty K."/>
            <person name="Markovic C."/>
            <person name="Hall O."/>
            <person name="Minx P."/>
            <person name="Tomlinson C."/>
            <person name="Mitreva M."/>
            <person name="Nelson J."/>
            <person name="Hou S."/>
            <person name="Wollam A."/>
            <person name="Pepin K.H."/>
            <person name="Johnson M."/>
            <person name="Bhonagiri V."/>
            <person name="Zhang X."/>
            <person name="Suruliraj S."/>
            <person name="Warren W."/>
            <person name="Chinwalla A."/>
            <person name="Mardis E.R."/>
            <person name="Wilson R.K."/>
        </authorList>
    </citation>
    <scope>NUCLEOTIDE SEQUENCE [LARGE SCALE GENOMIC DNA]</scope>
    <source>
        <strain evidence="5 6">ATCC 33693</strain>
    </source>
</reference>
<gene>
    <name evidence="5" type="ORF">FUSPEROL_01006</name>
</gene>
<dbReference type="CDD" id="cd03360">
    <property type="entry name" value="LbH_AT_putative"/>
    <property type="match status" value="1"/>
</dbReference>
<dbReference type="InterPro" id="IPR050179">
    <property type="entry name" value="Trans_hexapeptide_repeat"/>
</dbReference>
<dbReference type="PANTHER" id="PTHR43300:SF7">
    <property type="entry name" value="UDP-N-ACETYLBACILLOSAMINE N-ACETYLTRANSFERASE"/>
    <property type="match status" value="1"/>
</dbReference>
<dbReference type="GO" id="GO:0016746">
    <property type="term" value="F:acyltransferase activity"/>
    <property type="evidence" value="ECO:0007669"/>
    <property type="project" value="UniProtKB-KW"/>
</dbReference>
<keyword evidence="1 5" id="KW-0808">Transferase</keyword>
<dbReference type="Gene3D" id="3.40.50.20">
    <property type="match status" value="1"/>
</dbReference>
<evidence type="ECO:0000256" key="3">
    <source>
        <dbReference type="PIRSR" id="PIRSR620019-2"/>
    </source>
</evidence>
<organism evidence="5 6">
    <name type="scientific">Fusobacterium periodonticum ATCC 33693</name>
    <dbReference type="NCBI Taxonomy" id="546275"/>
    <lineage>
        <taxon>Bacteria</taxon>
        <taxon>Fusobacteriati</taxon>
        <taxon>Fusobacteriota</taxon>
        <taxon>Fusobacteriia</taxon>
        <taxon>Fusobacteriales</taxon>
        <taxon>Fusobacteriaceae</taxon>
        <taxon>Fusobacterium</taxon>
    </lineage>
</organism>
<keyword evidence="5" id="KW-0012">Acyltransferase</keyword>
<dbReference type="Gene3D" id="2.160.10.10">
    <property type="entry name" value="Hexapeptide repeat proteins"/>
    <property type="match status" value="1"/>
</dbReference>
<dbReference type="STRING" id="546275.FUSPEROL_01006"/>
<dbReference type="AlphaFoldDB" id="D4CUD1"/>
<feature type="binding site" evidence="3">
    <location>
        <position position="73"/>
    </location>
    <ligand>
        <name>substrate</name>
    </ligand>
</feature>
<dbReference type="RefSeq" id="WP_005972451.1">
    <property type="nucleotide sequence ID" value="NZ_GG665893.1"/>
</dbReference>
<evidence type="ECO:0000259" key="4">
    <source>
        <dbReference type="Pfam" id="PF17836"/>
    </source>
</evidence>
<evidence type="ECO:0000256" key="1">
    <source>
        <dbReference type="ARBA" id="ARBA00022679"/>
    </source>
</evidence>
<dbReference type="PROSITE" id="PS00101">
    <property type="entry name" value="HEXAPEP_TRANSFERASES"/>
    <property type="match status" value="1"/>
</dbReference>
<dbReference type="InterPro" id="IPR041561">
    <property type="entry name" value="PglD_N"/>
</dbReference>
<dbReference type="InterPro" id="IPR011004">
    <property type="entry name" value="Trimer_LpxA-like_sf"/>
</dbReference>
<dbReference type="PANTHER" id="PTHR43300">
    <property type="entry name" value="ACETYLTRANSFERASE"/>
    <property type="match status" value="1"/>
</dbReference>
<evidence type="ECO:0000313" key="6">
    <source>
        <dbReference type="Proteomes" id="UP000003748"/>
    </source>
</evidence>
<dbReference type="InterPro" id="IPR018357">
    <property type="entry name" value="Hexapep_transf_CS"/>
</dbReference>
<proteinExistence type="predicted"/>
<dbReference type="Proteomes" id="UP000003748">
    <property type="component" value="Unassembled WGS sequence"/>
</dbReference>
<evidence type="ECO:0000256" key="2">
    <source>
        <dbReference type="ARBA" id="ARBA00022737"/>
    </source>
</evidence>
<comment type="caution">
    <text evidence="5">The sequence shown here is derived from an EMBL/GenBank/DDBJ whole genome shotgun (WGS) entry which is preliminary data.</text>
</comment>
<feature type="domain" description="PglD N-terminal" evidence="4">
    <location>
        <begin position="3"/>
        <end position="85"/>
    </location>
</feature>
<dbReference type="HOGENOM" id="CLU_081811_1_1_0"/>
<accession>D4CUD1</accession>
<keyword evidence="2" id="KW-0677">Repeat</keyword>
<dbReference type="InterPro" id="IPR020019">
    <property type="entry name" value="AcTrfase_PglD-like"/>
</dbReference>
<dbReference type="SUPFAM" id="SSF51161">
    <property type="entry name" value="Trimeric LpxA-like enzymes"/>
    <property type="match status" value="1"/>
</dbReference>
<dbReference type="eggNOG" id="COG0110">
    <property type="taxonomic scope" value="Bacteria"/>
</dbReference>
<name>D4CUD1_9FUSO</name>
<dbReference type="NCBIfam" id="TIGR03570">
    <property type="entry name" value="NeuD_NnaD"/>
    <property type="match status" value="1"/>
</dbReference>
<sequence length="215" mass="23334">MKKIVIIGASGFATEVAWLIEEINSCKSEWEILGFVDDNYKNLPEHVNGYKVLGDIDYIKQLSDDVFFVVGIGNGKIREKIAQKIGDRKFAILVHPNTKISSTNLIEEGTIICSGTILTVNIHIKKHCIINLDCTIGHGAILEDYTTVLPSTNISGNVEINKFTTLGTGVKIIQGIKIGQNVMVGAGAVIIRDVEDNCTIVGNPGKIIKKGDKSV</sequence>
<dbReference type="OrthoDB" id="9812571at2"/>
<evidence type="ECO:0000313" key="5">
    <source>
        <dbReference type="EMBL" id="EFE87082.1"/>
    </source>
</evidence>
<dbReference type="GeneID" id="78419268"/>